<dbReference type="PROSITE" id="PS00606">
    <property type="entry name" value="KS3_1"/>
    <property type="match status" value="4"/>
</dbReference>
<feature type="region of interest" description="Disordered" evidence="17">
    <location>
        <begin position="2057"/>
        <end position="2080"/>
    </location>
</feature>
<feature type="domain" description="Carrier" evidence="18">
    <location>
        <begin position="1904"/>
        <end position="1981"/>
    </location>
</feature>
<dbReference type="Pfam" id="PF00561">
    <property type="entry name" value="Abhydrolase_1"/>
    <property type="match status" value="1"/>
</dbReference>
<evidence type="ECO:0000256" key="1">
    <source>
        <dbReference type="ARBA" id="ARBA00001933"/>
    </source>
</evidence>
<gene>
    <name evidence="21" type="ORF">F0345_27520</name>
</gene>
<dbReference type="InterPro" id="IPR015424">
    <property type="entry name" value="PyrdxlP-dep_Trfase"/>
</dbReference>
<dbReference type="PROSITE" id="PS00012">
    <property type="entry name" value="PHOSPHOPANTETHEINE"/>
    <property type="match status" value="2"/>
</dbReference>
<dbReference type="PROSITE" id="PS52004">
    <property type="entry name" value="KS3_2"/>
    <property type="match status" value="4"/>
</dbReference>
<keyword evidence="10" id="KW-0677">Repeat</keyword>
<feature type="domain" description="Carrier" evidence="18">
    <location>
        <begin position="4412"/>
        <end position="4486"/>
    </location>
</feature>
<feature type="compositionally biased region" description="Low complexity" evidence="17">
    <location>
        <begin position="867"/>
        <end position="877"/>
    </location>
</feature>
<dbReference type="InterPro" id="IPR036291">
    <property type="entry name" value="NAD(P)-bd_dom_sf"/>
</dbReference>
<keyword evidence="6" id="KW-0963">Cytoplasm</keyword>
<dbReference type="InterPro" id="IPR020806">
    <property type="entry name" value="PKS_PP-bd"/>
</dbReference>
<evidence type="ECO:0000256" key="3">
    <source>
        <dbReference type="ARBA" id="ARBA00004496"/>
    </source>
</evidence>
<dbReference type="PROSITE" id="PS52019">
    <property type="entry name" value="PKS_MFAS_DH"/>
    <property type="match status" value="1"/>
</dbReference>
<name>A0ABX6RV07_9ACTN</name>
<feature type="region of interest" description="Disordered" evidence="17">
    <location>
        <begin position="395"/>
        <end position="435"/>
    </location>
</feature>
<feature type="active site" description="Proton donor; for dehydratase activity" evidence="15">
    <location>
        <position position="192"/>
    </location>
</feature>
<feature type="region of interest" description="N-terminal hotdog fold" evidence="15">
    <location>
        <begin position="1"/>
        <end position="118"/>
    </location>
</feature>
<keyword evidence="13" id="KW-0012">Acyltransferase</keyword>
<evidence type="ECO:0000256" key="5">
    <source>
        <dbReference type="ARBA" id="ARBA00022450"/>
    </source>
</evidence>
<dbReference type="Gene3D" id="3.90.226.10">
    <property type="entry name" value="2-enoyl-CoA Hydratase, Chain A, domain 1"/>
    <property type="match status" value="1"/>
</dbReference>
<protein>
    <submittedName>
        <fullName evidence="21">SDR family NAD(P)-dependent oxidoreductase</fullName>
    </submittedName>
</protein>
<feature type="compositionally biased region" description="Basic and acidic residues" evidence="17">
    <location>
        <begin position="878"/>
        <end position="895"/>
    </location>
</feature>
<dbReference type="Pfam" id="PF21394">
    <property type="entry name" value="Beta-ketacyl_N"/>
    <property type="match status" value="1"/>
</dbReference>
<dbReference type="SUPFAM" id="SSF53474">
    <property type="entry name" value="alpha/beta-Hydrolases"/>
    <property type="match status" value="1"/>
</dbReference>
<evidence type="ECO:0000259" key="20">
    <source>
        <dbReference type="PROSITE" id="PS52019"/>
    </source>
</evidence>
<dbReference type="InterPro" id="IPR057326">
    <property type="entry name" value="KR_dom"/>
</dbReference>
<keyword evidence="11" id="KW-0663">Pyridoxal phosphate</keyword>
<dbReference type="PROSITE" id="PS50075">
    <property type="entry name" value="CARRIER"/>
    <property type="match status" value="6"/>
</dbReference>
<dbReference type="InterPro" id="IPR009081">
    <property type="entry name" value="PP-bd_ACP"/>
</dbReference>
<dbReference type="InterPro" id="IPR049551">
    <property type="entry name" value="PKS_DH_C"/>
</dbReference>
<feature type="domain" description="Carrier" evidence="18">
    <location>
        <begin position="3130"/>
        <end position="3206"/>
    </location>
</feature>
<dbReference type="InterPro" id="IPR029045">
    <property type="entry name" value="ClpP/crotonase-like_dom_sf"/>
</dbReference>
<feature type="domain" description="Carrier" evidence="18">
    <location>
        <begin position="1365"/>
        <end position="1442"/>
    </location>
</feature>
<dbReference type="InterPro" id="IPR049900">
    <property type="entry name" value="PKS_mFAS_DH"/>
</dbReference>
<feature type="domain" description="Ketosynthase family 3 (KS3)" evidence="19">
    <location>
        <begin position="4568"/>
        <end position="4996"/>
    </location>
</feature>
<dbReference type="SUPFAM" id="SSF51735">
    <property type="entry name" value="NAD(P)-binding Rossmann-fold domains"/>
    <property type="match status" value="6"/>
</dbReference>
<sequence>MTDEAIECVVVLSDGDFIMRNHHVHGVSVMPGVTFLDIICRVIEDRGLDHREAVLERILFREAVATAPGVGREIRVTVSAPAADGTRAVRAESRRLGTPGSPWRENLQASLRLDGGPESGPLDVPALRAAAVRSYDMADLYARARAEDIRHGTAMACHGTVHVGDGHLLAELRVDSSAAGLDGFLLHPALLDASTIAAYGQTEAASREPFIPVYIDRFRALRPLGRSVLLHVPAQERLAASGDVISSDYSLHDHQGRLLAEFTGLTCKRIRRPELITRLLAEDEAPDPATGTGSTPARPAAERDSAVPEPPREAVAAFTARLRRLVGRALGADPAQVRTDTGFYELGLDSAAMVRISRQLEESVGDALYPTLLFEFTDIDGLAAHLGAAHAYREAADEDTHGGDGSPQQAESPGTTGLFRPEWAPAPDGEGDMPEGDIVLCATGGDPAALEDVARELRSRLGDRCRVVEAGPAGDEDGGQRWDELTARGVRPVACVLFGAEPDEGEPVRPAAAVLRLAGAMAGTRPGRRRTLLFVHRTVDGRAAAENLAVGALARSLTGEAPDLDCRAVGVGTWTASRTADVLARELRAPGGTPEIRYAGGTRQARVFRPEGQEPVETARRPALIERGVYVISGGSGRLAAVLAGHLAGAHRARIALLARGPASGELRERITHWRALGAEVEYLRADVTRREEVEDALVRVRARYGRIDGVFHTAGVMADALFRNKTPEILAEVVAPKALGAVHLDAATAGDDLDLFVLYSSLSASQATLGQSDYAFANAFLDHFAEERASRPDRPGRTHAIAWPMWAEGGMRLSPEAVRHSREVLGTWPMPTDEGLGLLDRVLAGPEGAAVAVHGSPEGVARALPRPASAAGAAHEAAAEQVHDTDRSGSGPDRRVPVAVVGVAGSYPQAPDVEAFWRNLAEGRDCVTEIPADRWDHSVYFDTGPGAGPGTTYSRWGGFLDGVDRFDRTMFGISRRDAERMDPQERLFLTTCWKTLQNAGHPPQALTDETVGVFAGVMWNHYQLFEEQGVAPTAMHAAVANRVSYCFDLTGPSMAVDTACSSSLTAVHLAVESIRRGECTMALAGGVNVTIHPQKYLQLAQGRFLAEDGRCRSFGKGATGYVPGEGVGAVLLKPLHRAEADGDHILGVIRATSANHTGRTSGFTVPSPHSQAALIQDAWRRAGIAPDTVGCVEAHGTGTALGDPVEAEGLRKAFEGAGTAPGSCAVGSVKSSIGHLESAAGIAGLTKVLLQLRHGTLVPSLHAEELNPHLDLDGTPFRIQRERAPWPAPFDGSPRRAGVSAFGAGGANVHLVVEEYPTAPPRPRDQGDRARLFVLSARDDALLREYAERLRDHLEAAAPAGTAAPVEPGESALTALTAELLGIAPAQTDPDVPLGDLGLDASSLRELARRAEERLGAAPPPGAWAPQATLRGLAARTGPDAGPGIPLDALLHTLQVGRTAMPHRMAIVLDPGPAALGRLRAGLDRFLAGGAPDDRHHWPAAHRAGRAEVSREECAELHRRGRVRELAAAWVAGADVPWAELSRAGTGRPPGRTPLPHPPLREESCWIGNWRRGTGTVGAPTPAVPSPAPRGNAGEADGDGSATRPTAAGTAPPVSRAFDDGPAVELRVLDPGIALVVMRSGGGNMFTEETVRGLESAFERLGADETVKVVVLTGGQAFSMGGTPEALERLAEGHGSFTDVPFLYEGLLRCDRPVIAALSGHASGGGLAFGLHADIVLMAREGMYAANFLNYGFTPGMGATYILERRLGRSTAAEMFYSAKPFSGAELERRGAQVTFLARDEVLPAALDLARSVAGRPPAAVRALKRELASRTLDELSGAVEKEAELHTRVLGQEAVTRVRDHTGRVRGYADGDAPVAAAPPRDASSPAPQERRAAPPSEPAGPDRETVIAAVVDILCGHLYLTAEEIDRRLSFSEMGVDSLGAVEIVRDLDERFGVGLDSVAVYDHPTLDRLADFVLAEADRGRALRTAALSPREPAVRTATRAPAVHLPEAREQAPKPPLGPGPARPPEPTAAPESPPAAAPAPVVLAPVPAGAAARPAPLRTVPPSEAGDRDPAARGPADIAVIGMSGRFPDAPDLDAFWENLAEGRCSIREVPAERWDTARHYDPDRRARGSTYSKWAALLPDVDRFDAAFFRLSPMEAELIDPQQRLFLEEAWSALEDAGYAAPGGEPARCGVFVGSGAGDYLSLLERAGRDGAGQAFLGNSSSILAARIAYHLDLKGPSVSIDTACSSSLVAIHQAVSSLRSGECDMALAGGVALMITPRMHVWTSATGVLSPTGRCAPFDASADGIVLGEAVGAVVLKPLERALADGDTVHAVIKGTGVNGDGRTNGLTAPSADAQAALLDEVYTRSGLSPDEVGYVEAHGTGTPLGDPIEAKALVRVFGRRDPGAGPCHVGSVKANIGHTTIGAGMAGFLKTVLALRRGVVPPTPGFGRINPKISFAGGPLRVATETVPWQPGPSGARVGAVSSFGFSGTNAHVVLAEAPAAPPARRATEDGNAVVLPLSAMTDEGLHRLVGRMADALSEEHDLGDVARTLALSRTHFPVRTVLVAATVREAREQAAVVLAGGTPALDRHGAQLRRFAEDYLAGREVRWSRLHAGRPRRNVPLPTYPFAVTGHWAVTATDGPEEEGAAPEPPGESTGAHRLMVCRPSWREAPGPRAPQTAPGTGRRVVLVHDADAGRLADALAALHQRDDVVRVPLSGAGHPHRGGGQRTPDIVYLLAGSGPREGEEPSGDPAALGAFRVLGRMAADGRARRHPLTVKFAVHGTLRVLEDDEVRLHGSGLTGLSRAVAAEHPAWSVHCVDVGCGEGEDLAGEAAARIAAESDGSVVAWRGGRRYERSFQPVPEPVGEADPFRTGGAYLIVGGTGGLGLAVGRRLASEYQARLVWLGRRPADAAEVAAGIAEIEELGGRARYVRGDVADPAAVRAAVAEARRSFGALHGVVHAAGVLRDKSLARMTEEEFTEVLEPKTAGAGALLSALEAEGERPDFCVLFSSAASFVAAAGQANYAAAATIEDAYAWRGRSRTGFPVAVLNWGYWGGVGAVADERYRRSFLALGVGSVDPGEGFTALRHALRAGEGQTLVIKADPARMAEHGMPLAERSGEEASERTRSYLRRVFAQVLKCEEQDFRDRQTFENFGVDSLSGAEIVDLLSRDLGELPATLLFEHPTIERLADHLLALRGDRLPPHGGGDEAGGAEEAAEGQGPSGPGGDAGHAVDQEGEAGARPSATTPAAGSHAVADRAEEAIAVVGVAGRYPQAPDLDAFWRNLAEGRNCVTEVPPERWDWREHFSPRRGQPHTAYGRWAGFLEDVDRFDPGLFGVLPREAAAIDPQERLFLETCWNLLEETGYLGEHHRVPETGVFAGLMYGSYGKIAAAEGWPRGEFGGAHSAYWSVANRVSYFFDLNGPSLAVDSACSSSLTAVHLACDSIRRGECRMAIAGGVNLVLHPAHLVALSGMNMLAGGDGCRPFDAEADGYVPGEGVGAVLLKPLADAVADGDTVWGVIKASRANAGGKTSGYTVPSPQAQSTLIGETLRRAGTDPRTIGYVEAHGTGTALGDPIEIAALTRAFDGPGHQGERDGHRCAVGSVKSNIGHLEGAAGIAGLTKVLLQLRHGRIAPNANLERVNPKIGFEATPFVPQTTLAEWPRPVLEEDGRPREYPRRAGVSSFGAGGANVHLVVEEYRAEHGTSEEAEGRDQGPLVFLLSARDGERLRELARRVATYVAGAPRDGLRLRDLAWTSQTGRREMNERLAVMADGLDTLAVTLRLFAEGEPSPLVRTGTVAGGASRRWRGQAPAAAAEAWVTGAEVDWAALWSGPRPRRVPFPTYPFARSRHWLRVVGTGSRPDADTEDRPRTGSRPDAGGERRDVAAGARTVPTEEAGRCRFGHPEWQTSPLDGTEQAPAGTVLVVGPDSRVAEELAEQLASGGSVPVPVVPGAAFGPYGAGYRMDAADPGQCQRLVAELTRRGPLPDTVVCTASEGPAWHDASEVPGHVERGFHTLFGVVTALLAAAPGTRELRVVFGYTAPTPASRPYDAAVGAALRTLSLERSGFGGAAVAFEGGDALTDPALRAARLLAEVRGCRPGRAEDVRYRAGERQVKVLADFTPEEPAAVPLRAGGTYLVTGGAGALGLHVARHLTEQAAVNVVLVGRSPLDAERARLVDGLSGAGGSVRYLRADVSSGEEVRRLVTEVTGEYGPVHGVVHAAGVTRDSLATTKTRADIEAVLAPKVSGAVALDEATLGQPLDFFVLFSSVVAHSGNPGQFDYAYANAFLDEFARQREQRRTAGLRSGRTVSIGWPLWAEGGVTVDEATEKILVRRWGMEPMSTANGLRALEVALTCRKPCLTVVQTVRDPDEASGGGGGRGRTDAEDRTGGEEPPPASPDAPPADVERLLRTAAADFLMVGPDDVDMDAQLLELGFDSITLTELIVLVNETYGLDLLPTVLFECADLASFTIYLQEHHADELSRAGARTGAEAAPEPARPPARQDGTAGAAGPGGTAEPAGPAEPPAPGGSPYSAGAAGPEATDRPPGPLSSGVRPGAARYEVAVIGMAGVLPGSPDTATFWEHLAAGRDLVTEVPADRTDLLRHPGAADLRGGFLDAVDRFDAGLFGIAPREAALMDPQQRLFLETSWHAVWDAGYRPAELAGTATGLFAGTSTSDYADLLARNEVPVEAHSASGVAHAVLANRVSYLMDLRGPSEAVDTACSSSLVAVHRAVQALASGECDQALVGGVGALLSPALFTAFHRSGMLSADGRCKTFDAAADGYVRGEGCGVVLLKPLHRALADGDHVHGVVTGTAVGHGGRSSSLTAPSPEAQAHVVARAHRRAGTDPDALGYVEAHGTGTGLGDPVEIEGLKRALTALYADRGQELPDTAHIAVGSVKTNIGHLEAAAGMAGMLKVLLSMEHGTLPPSLHLDRLNPHIRLAGTPLRINTGTVPWDVPPGAAGGAARIAGVSSFGFGGTNAHVVLESAPPRPSAPRDGGPRLVVLSAPSTARLARYAERLARHLEDRGPTLDEVARTLQTGRQEWPERLAVVVRDVPELVRALGAVAREEHPPGVHRGTARSDAPPATHHGDLDALARAWCDGAAVAWERLWTGPLPRRVPLPAFPLADTRHWFPSAPSRPSQEAVIEPLRRATEPQAAPRRSKVRLAALDRAAAPPAGPGHTLAPLPAPEAAPATAARPPAAREVAATITGRLAEILGAPASGIGVDTPFAELGLDSIFRMDLVRLLNEVHGLDLKAAELYEHDTVERLTRIVVDQLADDAPPPPPVPSPPPVPVPVTVSGPSLPEERRERTTPVAPAGGQDGERFVPALTAVLAEAVGREVDPARPFTDQGFTSFEMLKSVVALEQRLGAQRKTLLYDHPTVRRLAEHLREAHGTRAAAALAREPEHVPSPPGTDLAAEPPAGRPEDGPAVLRKSDLVSDASTAALIEDIDSRHAKEGGLPGRDIAPLIFLGSRRTAYFNFSQRGGSLLAWSYVGSREELPRLVAEWTEHAERRGLRPNLLSMVRLERVGDRPFSATPFGVVQRLEDLPGFTLQGSRMQRVRHLVHKFERMVGARTEEYEVGSDPATDLRIVGLIDGWCATKDMVNPYVSTVRDEIGRGVLGERHRMFLTYAGGELHNAVVVTRIPSEDGYLLDLEFYSGAAPRGSLEYTIVRIIGLLVAEGRTLFSFGASLGVRFGDSENADPATERALAELRSREVFTGEGNFRFKNKFRPVNLPIYLCRPADADPTDVSEVILMIADPEVGEARGTAGTPDAAACEAAVPRPSRTPTRSGPGPLTGAAGDRERLLADHGFNPLRLEPGAVEIDLVTDSWAEIDAPYVTEAMDALRDRAAGHGRTAVDLEKGAGLPFAHAVATMRGRSAEALLCRAWPGPRGLVVQNALFPTWAMSQLDHGFTPLTVPPAAADADHLFRADPDTGVLDRTLAENAGRVSFVCLETSTNATGGYPVSLAGLRRVKEITTAHGVPLVLDATRLLENAAFVAAHEEGRRRPLWDVADEILRLADTVTMSLSKDFGVDCGGLVATDDHVLGDRLREDVMLRGAEPGAAHRRLIAAALADRERAAEGVTARMAAVRALWKRLEEAGLPVLGPAAGHCVLLDTAGLGAAGDPRHRTAGWLSWLYLHTGVRAAPHLVPAPDKAPGDVVRLAVPVGLGVEAAEEAGRRIVAAVRERGPAPELAPVGTPAHPARAEYRPADTLPEDVLAAMHEGHTPLSDNHAVLKEHQPAVVRHLVALSEGQAEAFVAGEGTPLVLLHPFNIGAGFFAPQFAALADRHRVISVHHAGVGATTVAADLSVEGMADVLGRTLDALDVRGPVHLAGASFGALPALEFALRHPRLTASVTLIGGSYKVGNRRGEMNRLELVAGEDFDRLLAQPGAEEAAERRAHFEQLLLRCESLDGRIGLRYLDEFDAAPNLLPRLGGLGVPALIVHGRHDTVVPLKTGHLLHGTLPDVRYEEFENAGHFPSLTSAERFNRLLAGFLEERDRAVRKEGR</sequence>
<dbReference type="Pfam" id="PF00550">
    <property type="entry name" value="PP-binding"/>
    <property type="match status" value="7"/>
</dbReference>
<dbReference type="NCBIfam" id="NF005496">
    <property type="entry name" value="PRK07110.1"/>
    <property type="match status" value="1"/>
</dbReference>
<feature type="domain" description="PKS/mFAS DH" evidence="20">
    <location>
        <begin position="1"/>
        <end position="276"/>
    </location>
</feature>
<dbReference type="Gene3D" id="3.10.129.110">
    <property type="entry name" value="Polyketide synthase dehydratase"/>
    <property type="match status" value="1"/>
</dbReference>
<feature type="compositionally biased region" description="Low complexity" evidence="17">
    <location>
        <begin position="1603"/>
        <end position="1614"/>
    </location>
</feature>
<feature type="compositionally biased region" description="Basic and acidic residues" evidence="17">
    <location>
        <begin position="300"/>
        <end position="312"/>
    </location>
</feature>
<dbReference type="CDD" id="cd08953">
    <property type="entry name" value="KR_2_SDR_x"/>
    <property type="match status" value="3"/>
</dbReference>
<keyword evidence="9" id="KW-0812">Transmembrane</keyword>
<feature type="region of interest" description="Disordered" evidence="17">
    <location>
        <begin position="1863"/>
        <end position="1906"/>
    </location>
</feature>
<feature type="compositionally biased region" description="Pro residues" evidence="17">
    <location>
        <begin position="2018"/>
        <end position="2043"/>
    </location>
</feature>
<keyword evidence="12" id="KW-1133">Transmembrane helix</keyword>
<evidence type="ECO:0000313" key="21">
    <source>
        <dbReference type="EMBL" id="QNE84395.1"/>
    </source>
</evidence>
<feature type="domain" description="Ketosynthase family 3 (KS3)" evidence="19">
    <location>
        <begin position="3269"/>
        <end position="3706"/>
    </location>
</feature>
<evidence type="ECO:0000256" key="13">
    <source>
        <dbReference type="ARBA" id="ARBA00023315"/>
    </source>
</evidence>
<feature type="compositionally biased region" description="Low complexity" evidence="17">
    <location>
        <begin position="5794"/>
        <end position="5806"/>
    </location>
</feature>
<feature type="region of interest" description="Disordered" evidence="17">
    <location>
        <begin position="4492"/>
        <end position="4563"/>
    </location>
</feature>
<feature type="active site" description="Proton acceptor; for dehydratase activity" evidence="15">
    <location>
        <position position="22"/>
    </location>
</feature>
<feature type="domain" description="Ketosynthase family 3 (KS3)" evidence="19">
    <location>
        <begin position="896"/>
        <end position="1316"/>
    </location>
</feature>
<evidence type="ECO:0000256" key="4">
    <source>
        <dbReference type="ARBA" id="ARBA00004792"/>
    </source>
</evidence>
<dbReference type="RefSeq" id="WP_185393645.1">
    <property type="nucleotide sequence ID" value="NZ_CP045704.1"/>
</dbReference>
<dbReference type="SUPFAM" id="SSF52096">
    <property type="entry name" value="ClpP/crotonase"/>
    <property type="match status" value="1"/>
</dbReference>
<dbReference type="InterPro" id="IPR018376">
    <property type="entry name" value="Enoyl-CoA_hyd/isom_CS"/>
</dbReference>
<accession>A0ABX6RV07</accession>
<keyword evidence="22" id="KW-1185">Reference proteome</keyword>
<dbReference type="SMART" id="SM00825">
    <property type="entry name" value="PKS_KS"/>
    <property type="match status" value="4"/>
</dbReference>
<feature type="region of interest" description="Disordered" evidence="17">
    <location>
        <begin position="281"/>
        <end position="312"/>
    </location>
</feature>
<feature type="compositionally biased region" description="Basic and acidic residues" evidence="17">
    <location>
        <begin position="4389"/>
        <end position="4399"/>
    </location>
</feature>
<dbReference type="Pfam" id="PF09924">
    <property type="entry name" value="LPG_synthase_C"/>
    <property type="match status" value="1"/>
</dbReference>
<feature type="compositionally biased region" description="Polar residues" evidence="17">
    <location>
        <begin position="406"/>
        <end position="415"/>
    </location>
</feature>
<dbReference type="Gene3D" id="3.90.1150.10">
    <property type="entry name" value="Aspartate Aminotransferase, domain 1"/>
    <property type="match status" value="1"/>
</dbReference>
<feature type="compositionally biased region" description="Low complexity" evidence="17">
    <location>
        <begin position="4492"/>
        <end position="4516"/>
    </location>
</feature>
<evidence type="ECO:0000256" key="7">
    <source>
        <dbReference type="ARBA" id="ARBA00022553"/>
    </source>
</evidence>
<dbReference type="Pfam" id="PF22336">
    <property type="entry name" value="RhiE-like_linker"/>
    <property type="match status" value="1"/>
</dbReference>
<comment type="pathway">
    <text evidence="4">Antibiotic biosynthesis.</text>
</comment>
<dbReference type="InterPro" id="IPR014030">
    <property type="entry name" value="Ketoacyl_synth_N"/>
</dbReference>
<feature type="region of interest" description="Disordered" evidence="17">
    <location>
        <begin position="5080"/>
        <end position="5099"/>
    </location>
</feature>
<comment type="subcellular location">
    <subcellularLocation>
        <location evidence="3">Cytoplasm</location>
    </subcellularLocation>
    <subcellularLocation>
        <location evidence="2">Membrane</location>
        <topology evidence="2">Multi-pass membrane protein</topology>
    </subcellularLocation>
</comment>
<feature type="domain" description="Carrier" evidence="18">
    <location>
        <begin position="316"/>
        <end position="390"/>
    </location>
</feature>
<dbReference type="CDD" id="cd06558">
    <property type="entry name" value="crotonase-like"/>
    <property type="match status" value="1"/>
</dbReference>
<keyword evidence="7" id="KW-0597">Phosphoprotein</keyword>
<feature type="compositionally biased region" description="Basic and acidic residues" evidence="17">
    <location>
        <begin position="3870"/>
        <end position="3879"/>
    </location>
</feature>
<feature type="compositionally biased region" description="Pro residues" evidence="17">
    <location>
        <begin position="4401"/>
        <end position="4410"/>
    </location>
</feature>
<dbReference type="InterPro" id="IPR001753">
    <property type="entry name" value="Enoyl-CoA_hydra/iso"/>
</dbReference>
<feature type="region of interest" description="Disordered" evidence="17">
    <location>
        <begin position="5792"/>
        <end position="5811"/>
    </location>
</feature>
<dbReference type="InterPro" id="IPR000073">
    <property type="entry name" value="AB_hydrolase_1"/>
</dbReference>
<dbReference type="InterPro" id="IPR001597">
    <property type="entry name" value="ArAA_b-elim_lyase/Thr_aldolase"/>
</dbReference>
<organism evidence="21 22">
    <name type="scientific">Streptomyces rutgersensis</name>
    <dbReference type="NCBI Taxonomy" id="53451"/>
    <lineage>
        <taxon>Bacteria</taxon>
        <taxon>Bacillati</taxon>
        <taxon>Actinomycetota</taxon>
        <taxon>Actinomycetes</taxon>
        <taxon>Kitasatosporales</taxon>
        <taxon>Streptomycetaceae</taxon>
        <taxon>Streptomyces</taxon>
        <taxon>Streptomyces diastaticus group</taxon>
    </lineage>
</organism>
<dbReference type="InterPro" id="IPR014031">
    <property type="entry name" value="Ketoacyl_synth_C"/>
</dbReference>
<feature type="region of interest" description="C-terminal hotdog fold" evidence="15">
    <location>
        <begin position="132"/>
        <end position="276"/>
    </location>
</feature>
<dbReference type="Pfam" id="PF01212">
    <property type="entry name" value="Beta_elim_lyase"/>
    <property type="match status" value="1"/>
</dbReference>
<reference evidence="22" key="1">
    <citation type="submission" date="2019-10" db="EMBL/GenBank/DDBJ databases">
        <title>Antimicrobial potential of Antarctic Bacteria.</title>
        <authorList>
            <person name="Benaud N."/>
            <person name="Edwards R.J."/>
            <person name="Ferrari B.C."/>
        </authorList>
    </citation>
    <scope>NUCLEOTIDE SEQUENCE [LARGE SCALE GENOMIC DNA]</scope>
    <source>
        <strain evidence="22">NBH77</strain>
    </source>
</reference>
<dbReference type="InterPro" id="IPR018201">
    <property type="entry name" value="Ketoacyl_synth_AS"/>
</dbReference>
<dbReference type="SUPFAM" id="SSF53901">
    <property type="entry name" value="Thiolase-like"/>
    <property type="match status" value="4"/>
</dbReference>
<evidence type="ECO:0000313" key="22">
    <source>
        <dbReference type="Proteomes" id="UP000515764"/>
    </source>
</evidence>
<dbReference type="InterPro" id="IPR016039">
    <property type="entry name" value="Thiolase-like"/>
</dbReference>
<feature type="region of interest" description="Disordered" evidence="17">
    <location>
        <begin position="1993"/>
        <end position="2045"/>
    </location>
</feature>
<evidence type="ECO:0000256" key="9">
    <source>
        <dbReference type="ARBA" id="ARBA00022692"/>
    </source>
</evidence>
<evidence type="ECO:0000259" key="18">
    <source>
        <dbReference type="PROSITE" id="PS50075"/>
    </source>
</evidence>
<dbReference type="Gene3D" id="3.40.640.10">
    <property type="entry name" value="Type I PLP-dependent aspartate aminotransferase-like (Major domain)"/>
    <property type="match status" value="1"/>
</dbReference>
<dbReference type="InterPro" id="IPR042104">
    <property type="entry name" value="PKS_dehydratase_sf"/>
</dbReference>
<dbReference type="Gene3D" id="1.10.1240.100">
    <property type="match status" value="3"/>
</dbReference>
<dbReference type="InterPro" id="IPR036736">
    <property type="entry name" value="ACP-like_sf"/>
</dbReference>
<dbReference type="PANTHER" id="PTHR43775">
    <property type="entry name" value="FATTY ACID SYNTHASE"/>
    <property type="match status" value="1"/>
</dbReference>
<comment type="cofactor">
    <cofactor evidence="1">
        <name>pyridoxal 5'-phosphate</name>
        <dbReference type="ChEBI" id="CHEBI:597326"/>
    </cofactor>
</comment>
<dbReference type="InterPro" id="IPR029058">
    <property type="entry name" value="AB_hydrolase_fold"/>
</dbReference>
<dbReference type="Gene3D" id="3.40.50.720">
    <property type="entry name" value="NAD(P)-binding Rossmann-like Domain"/>
    <property type="match status" value="3"/>
</dbReference>
<dbReference type="CDD" id="cd00833">
    <property type="entry name" value="PKS"/>
    <property type="match status" value="4"/>
</dbReference>
<comment type="similarity">
    <text evidence="16">Belongs to the enoyl-CoA hydratase/isomerase family.</text>
</comment>
<proteinExistence type="inferred from homology"/>
<keyword evidence="8" id="KW-0808">Transferase</keyword>
<feature type="compositionally biased region" description="Low complexity" evidence="17">
    <location>
        <begin position="5176"/>
        <end position="5208"/>
    </location>
</feature>
<dbReference type="InterPro" id="IPR054514">
    <property type="entry name" value="RhiE-like_linker"/>
</dbReference>
<dbReference type="Gene3D" id="3.40.50.1820">
    <property type="entry name" value="alpha/beta hydrolase"/>
    <property type="match status" value="1"/>
</dbReference>
<evidence type="ECO:0000256" key="10">
    <source>
        <dbReference type="ARBA" id="ARBA00022737"/>
    </source>
</evidence>
<feature type="compositionally biased region" description="Low complexity" evidence="17">
    <location>
        <begin position="1872"/>
        <end position="1890"/>
    </location>
</feature>
<feature type="region of interest" description="Disordered" evidence="17">
    <location>
        <begin position="5288"/>
        <end position="5333"/>
    </location>
</feature>
<dbReference type="Pfam" id="PF14765">
    <property type="entry name" value="PS-DH"/>
    <property type="match status" value="1"/>
</dbReference>
<feature type="region of interest" description="Disordered" evidence="17">
    <location>
        <begin position="4375"/>
        <end position="4412"/>
    </location>
</feature>
<evidence type="ECO:0000256" key="11">
    <source>
        <dbReference type="ARBA" id="ARBA00022898"/>
    </source>
</evidence>
<dbReference type="Gene3D" id="3.30.70.3290">
    <property type="match status" value="1"/>
</dbReference>
<keyword evidence="12" id="KW-0472">Membrane</keyword>
<dbReference type="InterPro" id="IPR020807">
    <property type="entry name" value="PKS_DH"/>
</dbReference>
<feature type="region of interest" description="Disordered" evidence="17">
    <location>
        <begin position="3209"/>
        <end position="3263"/>
    </location>
</feature>
<dbReference type="SMART" id="SM00826">
    <property type="entry name" value="PKS_DH"/>
    <property type="match status" value="1"/>
</dbReference>
<dbReference type="InterPro" id="IPR024320">
    <property type="entry name" value="LPG_synthase_C"/>
</dbReference>
<feature type="domain" description="Ketosynthase family 3 (KS3)" evidence="19">
    <location>
        <begin position="2081"/>
        <end position="2506"/>
    </location>
</feature>
<evidence type="ECO:0000256" key="17">
    <source>
        <dbReference type="SAM" id="MobiDB-lite"/>
    </source>
</evidence>
<dbReference type="Pfam" id="PF02801">
    <property type="entry name" value="Ketoacyl-synt_C"/>
    <property type="match status" value="4"/>
</dbReference>
<keyword evidence="5" id="KW-0596">Phosphopantetheine</keyword>
<dbReference type="InterPro" id="IPR050091">
    <property type="entry name" value="PKS_NRPS_Biosynth_Enz"/>
</dbReference>
<dbReference type="InterPro" id="IPR015422">
    <property type="entry name" value="PyrdxlP-dep_Trfase_small"/>
</dbReference>
<feature type="domain" description="Carrier" evidence="18">
    <location>
        <begin position="5210"/>
        <end position="5287"/>
    </location>
</feature>
<dbReference type="InterPro" id="IPR013968">
    <property type="entry name" value="PKS_KR"/>
</dbReference>
<feature type="region of interest" description="Disordered" evidence="17">
    <location>
        <begin position="3865"/>
        <end position="3901"/>
    </location>
</feature>
<evidence type="ECO:0000256" key="8">
    <source>
        <dbReference type="ARBA" id="ARBA00022679"/>
    </source>
</evidence>
<feature type="region of interest" description="Disordered" evidence="17">
    <location>
        <begin position="867"/>
        <end position="895"/>
    </location>
</feature>
<dbReference type="Gene3D" id="1.10.1200.10">
    <property type="entry name" value="ACP-like"/>
    <property type="match status" value="7"/>
</dbReference>
<comment type="catalytic activity">
    <reaction evidence="14">
        <text>a (3S)-3-hydroxyacyl-CoA + NAD(+) = a 3-oxoacyl-CoA + NADH + H(+)</text>
        <dbReference type="Rhea" id="RHEA:22432"/>
        <dbReference type="ChEBI" id="CHEBI:15378"/>
        <dbReference type="ChEBI" id="CHEBI:57318"/>
        <dbReference type="ChEBI" id="CHEBI:57540"/>
        <dbReference type="ChEBI" id="CHEBI:57945"/>
        <dbReference type="ChEBI" id="CHEBI:90726"/>
        <dbReference type="EC" id="1.1.1.35"/>
    </reaction>
</comment>
<dbReference type="SMART" id="SM00822">
    <property type="entry name" value="PKS_KR"/>
    <property type="match status" value="3"/>
</dbReference>
<dbReference type="SUPFAM" id="SSF53383">
    <property type="entry name" value="PLP-dependent transferases"/>
    <property type="match status" value="1"/>
</dbReference>
<dbReference type="SUPFAM" id="SSF47336">
    <property type="entry name" value="ACP-like"/>
    <property type="match status" value="7"/>
</dbReference>
<dbReference type="PANTHER" id="PTHR43775:SF37">
    <property type="entry name" value="SI:DKEY-61P9.11"/>
    <property type="match status" value="1"/>
</dbReference>
<evidence type="ECO:0000256" key="16">
    <source>
        <dbReference type="RuleBase" id="RU003707"/>
    </source>
</evidence>
<dbReference type="PROSITE" id="PS00166">
    <property type="entry name" value="ENOYL_COA_HYDRATASE"/>
    <property type="match status" value="1"/>
</dbReference>
<dbReference type="SMART" id="SM01294">
    <property type="entry name" value="PKS_PP_betabranch"/>
    <property type="match status" value="5"/>
</dbReference>
<dbReference type="Gene3D" id="3.40.47.10">
    <property type="match status" value="4"/>
</dbReference>
<evidence type="ECO:0000256" key="14">
    <source>
        <dbReference type="ARBA" id="ARBA00049556"/>
    </source>
</evidence>
<dbReference type="InterPro" id="IPR006162">
    <property type="entry name" value="Ppantetheine_attach_site"/>
</dbReference>
<feature type="compositionally biased region" description="Low complexity" evidence="17">
    <location>
        <begin position="4538"/>
        <end position="4549"/>
    </location>
</feature>
<dbReference type="EMBL" id="CP045704">
    <property type="protein sequence ID" value="QNE84395.1"/>
    <property type="molecule type" value="Genomic_DNA"/>
</dbReference>
<feature type="compositionally biased region" description="Pro residues" evidence="17">
    <location>
        <begin position="5291"/>
        <end position="5305"/>
    </location>
</feature>
<evidence type="ECO:0000256" key="6">
    <source>
        <dbReference type="ARBA" id="ARBA00022490"/>
    </source>
</evidence>
<evidence type="ECO:0000259" key="19">
    <source>
        <dbReference type="PROSITE" id="PS52004"/>
    </source>
</evidence>
<evidence type="ECO:0000256" key="2">
    <source>
        <dbReference type="ARBA" id="ARBA00004141"/>
    </source>
</evidence>
<dbReference type="Pfam" id="PF08659">
    <property type="entry name" value="KR"/>
    <property type="match status" value="3"/>
</dbReference>
<feature type="region of interest" description="Disordered" evidence="17">
    <location>
        <begin position="5143"/>
        <end position="5208"/>
    </location>
</feature>
<dbReference type="Proteomes" id="UP000515764">
    <property type="component" value="Chromosome"/>
</dbReference>
<dbReference type="Pfam" id="PF16197">
    <property type="entry name" value="KAsynt_C_assoc"/>
    <property type="match status" value="3"/>
</dbReference>
<dbReference type="InterPro" id="IPR015421">
    <property type="entry name" value="PyrdxlP-dep_Trfase_major"/>
</dbReference>
<feature type="region of interest" description="Disordered" evidence="17">
    <location>
        <begin position="1573"/>
        <end position="1619"/>
    </location>
</feature>
<evidence type="ECO:0000256" key="15">
    <source>
        <dbReference type="PROSITE-ProRule" id="PRU01363"/>
    </source>
</evidence>
<dbReference type="InterPro" id="IPR032821">
    <property type="entry name" value="PKS_assoc"/>
</dbReference>
<dbReference type="SMART" id="SM00823">
    <property type="entry name" value="PKS_PP"/>
    <property type="match status" value="7"/>
</dbReference>
<dbReference type="Pfam" id="PF00109">
    <property type="entry name" value="ketoacyl-synt"/>
    <property type="match status" value="4"/>
</dbReference>
<feature type="region of interest" description="Disordered" evidence="17">
    <location>
        <begin position="5404"/>
        <end position="5439"/>
    </location>
</feature>
<dbReference type="InterPro" id="IPR020841">
    <property type="entry name" value="PKS_Beta-ketoAc_synthase_dom"/>
</dbReference>
<evidence type="ECO:0000256" key="12">
    <source>
        <dbReference type="ARBA" id="ARBA00022989"/>
    </source>
</evidence>
<dbReference type="Pfam" id="PF00378">
    <property type="entry name" value="ECH_1"/>
    <property type="match status" value="1"/>
</dbReference>
<dbReference type="InterPro" id="IPR049490">
    <property type="entry name" value="C883_1060-like_KR_N"/>
</dbReference>